<feature type="domain" description="4Fe-4S ferredoxin-type" evidence="5">
    <location>
        <begin position="57"/>
        <end position="87"/>
    </location>
</feature>
<dbReference type="InterPro" id="IPR050572">
    <property type="entry name" value="Fe-S_Ferredoxin"/>
</dbReference>
<dbReference type="PANTHER" id="PTHR43687">
    <property type="entry name" value="ADENYLYLSULFATE REDUCTASE, BETA SUBUNIT"/>
    <property type="match status" value="1"/>
</dbReference>
<dbReference type="GO" id="GO:0016491">
    <property type="term" value="F:oxidoreductase activity"/>
    <property type="evidence" value="ECO:0007669"/>
    <property type="project" value="UniProtKB-ARBA"/>
</dbReference>
<name>A0A7J3ZLW3_9CREN</name>
<dbReference type="PROSITE" id="PS00198">
    <property type="entry name" value="4FE4S_FER_1"/>
    <property type="match status" value="1"/>
</dbReference>
<evidence type="ECO:0000256" key="3">
    <source>
        <dbReference type="ARBA" id="ARBA00023004"/>
    </source>
</evidence>
<reference evidence="6" key="1">
    <citation type="journal article" date="2020" name="mSystems">
        <title>Genome- and Community-Level Interaction Insights into Carbon Utilization and Element Cycling Functions of Hydrothermarchaeota in Hydrothermal Sediment.</title>
        <authorList>
            <person name="Zhou Z."/>
            <person name="Liu Y."/>
            <person name="Xu W."/>
            <person name="Pan J."/>
            <person name="Luo Z.H."/>
            <person name="Li M."/>
        </authorList>
    </citation>
    <scope>NUCLEOTIDE SEQUENCE [LARGE SCALE GENOMIC DNA]</scope>
    <source>
        <strain evidence="6">SpSt-1116</strain>
    </source>
</reference>
<keyword evidence="3" id="KW-0408">Iron</keyword>
<gene>
    <name evidence="6" type="ORF">ENM78_06530</name>
</gene>
<accession>A0A7J3ZLW3</accession>
<evidence type="ECO:0000256" key="4">
    <source>
        <dbReference type="ARBA" id="ARBA00023014"/>
    </source>
</evidence>
<sequence>MDQLERLNRTAERVVEAVDKVKIVLDFEFCKECEICISVCPRGVYTKSENRNTRGYRYPIPSRIERCIQCRQCEILCPDFVISVITSRR</sequence>
<evidence type="ECO:0000256" key="1">
    <source>
        <dbReference type="ARBA" id="ARBA00022485"/>
    </source>
</evidence>
<dbReference type="InterPro" id="IPR017900">
    <property type="entry name" value="4Fe4S_Fe_S_CS"/>
</dbReference>
<feature type="domain" description="4Fe-4S ferredoxin-type" evidence="5">
    <location>
        <begin position="21"/>
        <end position="50"/>
    </location>
</feature>
<comment type="caution">
    <text evidence="6">The sequence shown here is derived from an EMBL/GenBank/DDBJ whole genome shotgun (WGS) entry which is preliminary data.</text>
</comment>
<dbReference type="EMBL" id="DRZC01000083">
    <property type="protein sequence ID" value="HHQ81085.1"/>
    <property type="molecule type" value="Genomic_DNA"/>
</dbReference>
<dbReference type="PANTHER" id="PTHR43687:SF4">
    <property type="entry name" value="BLR5484 PROTEIN"/>
    <property type="match status" value="1"/>
</dbReference>
<keyword evidence="4" id="KW-0411">Iron-sulfur</keyword>
<organism evidence="6">
    <name type="scientific">Fervidicoccus fontis</name>
    <dbReference type="NCBI Taxonomy" id="683846"/>
    <lineage>
        <taxon>Archaea</taxon>
        <taxon>Thermoproteota</taxon>
        <taxon>Thermoprotei</taxon>
        <taxon>Fervidicoccales</taxon>
        <taxon>Fervidicoccaceae</taxon>
        <taxon>Fervidicoccus</taxon>
    </lineage>
</organism>
<evidence type="ECO:0000256" key="2">
    <source>
        <dbReference type="ARBA" id="ARBA00022723"/>
    </source>
</evidence>
<dbReference type="SUPFAM" id="SSF54862">
    <property type="entry name" value="4Fe-4S ferredoxins"/>
    <property type="match status" value="1"/>
</dbReference>
<dbReference type="GO" id="GO:0046872">
    <property type="term" value="F:metal ion binding"/>
    <property type="evidence" value="ECO:0007669"/>
    <property type="project" value="UniProtKB-KW"/>
</dbReference>
<dbReference type="AlphaFoldDB" id="A0A7J3ZLW3"/>
<evidence type="ECO:0000313" key="6">
    <source>
        <dbReference type="EMBL" id="HHQ81085.1"/>
    </source>
</evidence>
<dbReference type="Pfam" id="PF13187">
    <property type="entry name" value="Fer4_9"/>
    <property type="match status" value="1"/>
</dbReference>
<proteinExistence type="predicted"/>
<dbReference type="PROSITE" id="PS51379">
    <property type="entry name" value="4FE4S_FER_2"/>
    <property type="match status" value="2"/>
</dbReference>
<keyword evidence="1" id="KW-0004">4Fe-4S</keyword>
<keyword evidence="2" id="KW-0479">Metal-binding</keyword>
<dbReference type="InterPro" id="IPR017896">
    <property type="entry name" value="4Fe4S_Fe-S-bd"/>
</dbReference>
<evidence type="ECO:0000259" key="5">
    <source>
        <dbReference type="PROSITE" id="PS51379"/>
    </source>
</evidence>
<protein>
    <submittedName>
        <fullName evidence="6">4Fe-4S dicluster domain-containing protein</fullName>
    </submittedName>
</protein>
<dbReference type="Gene3D" id="3.30.70.20">
    <property type="match status" value="1"/>
</dbReference>
<dbReference type="GO" id="GO:0051539">
    <property type="term" value="F:4 iron, 4 sulfur cluster binding"/>
    <property type="evidence" value="ECO:0007669"/>
    <property type="project" value="UniProtKB-KW"/>
</dbReference>